<feature type="compositionally biased region" description="Polar residues" evidence="8">
    <location>
        <begin position="422"/>
        <end position="448"/>
    </location>
</feature>
<feature type="repeat" description="ANK" evidence="6">
    <location>
        <begin position="684"/>
        <end position="716"/>
    </location>
</feature>
<dbReference type="InterPro" id="IPR027267">
    <property type="entry name" value="AH/BAR_dom_sf"/>
</dbReference>
<dbReference type="PANTHER" id="PTHR23180:SF399">
    <property type="entry name" value="BLOWN FUSE, ISOFORM A-RELATED"/>
    <property type="match status" value="1"/>
</dbReference>
<dbReference type="Gene3D" id="1.10.220.150">
    <property type="entry name" value="Arf GTPase activating protein"/>
    <property type="match status" value="1"/>
</dbReference>
<dbReference type="SUPFAM" id="SSF57863">
    <property type="entry name" value="ArfGap/RecO-like zinc finger"/>
    <property type="match status" value="1"/>
</dbReference>
<keyword evidence="1" id="KW-0479">Metal-binding</keyword>
<dbReference type="InterPro" id="IPR011993">
    <property type="entry name" value="PH-like_dom_sf"/>
</dbReference>
<dbReference type="Pfam" id="PF01412">
    <property type="entry name" value="ArfGap"/>
    <property type="match status" value="1"/>
</dbReference>
<evidence type="ECO:0000256" key="7">
    <source>
        <dbReference type="PROSITE-ProRule" id="PRU00288"/>
    </source>
</evidence>
<evidence type="ECO:0000313" key="12">
    <source>
        <dbReference type="Proteomes" id="UP001176961"/>
    </source>
</evidence>
<evidence type="ECO:0000256" key="1">
    <source>
        <dbReference type="ARBA" id="ARBA00022723"/>
    </source>
</evidence>
<feature type="repeat" description="ANK" evidence="6">
    <location>
        <begin position="717"/>
        <end position="749"/>
    </location>
</feature>
<dbReference type="InterPro" id="IPR038508">
    <property type="entry name" value="ArfGAP_dom_sf"/>
</dbReference>
<evidence type="ECO:0000256" key="2">
    <source>
        <dbReference type="ARBA" id="ARBA00022737"/>
    </source>
</evidence>
<dbReference type="SUPFAM" id="SSF103657">
    <property type="entry name" value="BAR/IMD domain-like"/>
    <property type="match status" value="1"/>
</dbReference>
<dbReference type="FunFam" id="2.30.29.30:FF:000384">
    <property type="entry name" value="Uncharacterized protein, isoform A"/>
    <property type="match status" value="1"/>
</dbReference>
<feature type="domain" description="Arf-GAP" evidence="10">
    <location>
        <begin position="454"/>
        <end position="580"/>
    </location>
</feature>
<evidence type="ECO:0000256" key="8">
    <source>
        <dbReference type="SAM" id="MobiDB-lite"/>
    </source>
</evidence>
<feature type="region of interest" description="Disordered" evidence="8">
    <location>
        <begin position="417"/>
        <end position="448"/>
    </location>
</feature>
<keyword evidence="2" id="KW-0677">Repeat</keyword>
<reference evidence="11" key="1">
    <citation type="submission" date="2023-07" db="EMBL/GenBank/DDBJ databases">
        <authorList>
            <consortium name="CYATHOMIX"/>
        </authorList>
    </citation>
    <scope>NUCLEOTIDE SEQUENCE</scope>
    <source>
        <strain evidence="11">N/A</strain>
    </source>
</reference>
<organism evidence="11 12">
    <name type="scientific">Cylicocyclus nassatus</name>
    <name type="common">Nematode worm</name>
    <dbReference type="NCBI Taxonomy" id="53992"/>
    <lineage>
        <taxon>Eukaryota</taxon>
        <taxon>Metazoa</taxon>
        <taxon>Ecdysozoa</taxon>
        <taxon>Nematoda</taxon>
        <taxon>Chromadorea</taxon>
        <taxon>Rhabditida</taxon>
        <taxon>Rhabditina</taxon>
        <taxon>Rhabditomorpha</taxon>
        <taxon>Strongyloidea</taxon>
        <taxon>Strongylidae</taxon>
        <taxon>Cylicocyclus</taxon>
    </lineage>
</organism>
<dbReference type="PROSITE" id="PS50088">
    <property type="entry name" value="ANK_REPEAT"/>
    <property type="match status" value="2"/>
</dbReference>
<evidence type="ECO:0000259" key="10">
    <source>
        <dbReference type="PROSITE" id="PS50115"/>
    </source>
</evidence>
<dbReference type="GO" id="GO:0005737">
    <property type="term" value="C:cytoplasm"/>
    <property type="evidence" value="ECO:0007669"/>
    <property type="project" value="InterPro"/>
</dbReference>
<dbReference type="PRINTS" id="PR00405">
    <property type="entry name" value="REVINTRACTNG"/>
</dbReference>
<keyword evidence="3 7" id="KW-0863">Zinc-finger</keyword>
<dbReference type="PROSITE" id="PS50115">
    <property type="entry name" value="ARFGAP"/>
    <property type="match status" value="1"/>
</dbReference>
<dbReference type="InterPro" id="IPR037278">
    <property type="entry name" value="ARFGAP/RecO"/>
</dbReference>
<accession>A0AA36H896</accession>
<dbReference type="InterPro" id="IPR002110">
    <property type="entry name" value="Ankyrin_rpt"/>
</dbReference>
<dbReference type="SMART" id="SM00248">
    <property type="entry name" value="ANK"/>
    <property type="match status" value="3"/>
</dbReference>
<dbReference type="Pfam" id="PF16746">
    <property type="entry name" value="BAR_3"/>
    <property type="match status" value="1"/>
</dbReference>
<dbReference type="SUPFAM" id="SSF48403">
    <property type="entry name" value="Ankyrin repeat"/>
    <property type="match status" value="1"/>
</dbReference>
<protein>
    <submittedName>
        <fullName evidence="11">Uncharacterized protein</fullName>
    </submittedName>
</protein>
<gene>
    <name evidence="11" type="ORF">CYNAS_LOCUS17487</name>
</gene>
<dbReference type="PROSITE" id="PS50297">
    <property type="entry name" value="ANK_REP_REGION"/>
    <property type="match status" value="2"/>
</dbReference>
<dbReference type="FunFam" id="1.20.1270.60:FF:000025">
    <property type="entry name" value="arf-GAP with coiled-coil, ANK repeat and PH domain-containing protein 2"/>
    <property type="match status" value="1"/>
</dbReference>
<dbReference type="InterPro" id="IPR036770">
    <property type="entry name" value="Ankyrin_rpt-contain_sf"/>
</dbReference>
<dbReference type="EMBL" id="CATQJL010000316">
    <property type="protein sequence ID" value="CAJ0605504.1"/>
    <property type="molecule type" value="Genomic_DNA"/>
</dbReference>
<dbReference type="InterPro" id="IPR045258">
    <property type="entry name" value="ACAP1/2/3-like"/>
</dbReference>
<dbReference type="AlphaFoldDB" id="A0AA36H896"/>
<dbReference type="GO" id="GO:0005096">
    <property type="term" value="F:GTPase activator activity"/>
    <property type="evidence" value="ECO:0007669"/>
    <property type="project" value="InterPro"/>
</dbReference>
<dbReference type="GO" id="GO:0008270">
    <property type="term" value="F:zinc ion binding"/>
    <property type="evidence" value="ECO:0007669"/>
    <property type="project" value="UniProtKB-KW"/>
</dbReference>
<feature type="domain" description="PH" evidence="9">
    <location>
        <begin position="313"/>
        <end position="411"/>
    </location>
</feature>
<dbReference type="InterPro" id="IPR001164">
    <property type="entry name" value="ArfGAP_dom"/>
</dbReference>
<dbReference type="Gene3D" id="2.30.29.30">
    <property type="entry name" value="Pleckstrin-homology domain (PH domain)/Phosphotyrosine-binding domain (PTB)"/>
    <property type="match status" value="1"/>
</dbReference>
<dbReference type="Pfam" id="PF12796">
    <property type="entry name" value="Ank_2"/>
    <property type="match status" value="1"/>
</dbReference>
<name>A0AA36H896_CYLNA</name>
<dbReference type="InterPro" id="IPR004148">
    <property type="entry name" value="BAR_dom"/>
</dbReference>
<dbReference type="CDD" id="cd13250">
    <property type="entry name" value="PH_ACAP"/>
    <property type="match status" value="1"/>
</dbReference>
<dbReference type="SUPFAM" id="SSF50729">
    <property type="entry name" value="PH domain-like"/>
    <property type="match status" value="1"/>
</dbReference>
<proteinExistence type="predicted"/>
<dbReference type="PANTHER" id="PTHR23180">
    <property type="entry name" value="CENTAURIN/ARF"/>
    <property type="match status" value="1"/>
</dbReference>
<dbReference type="SMART" id="SM00105">
    <property type="entry name" value="ArfGap"/>
    <property type="match status" value="1"/>
</dbReference>
<keyword evidence="4" id="KW-0862">Zinc</keyword>
<dbReference type="Gene3D" id="1.25.40.20">
    <property type="entry name" value="Ankyrin repeat-containing domain"/>
    <property type="match status" value="1"/>
</dbReference>
<dbReference type="Gene3D" id="1.20.1270.60">
    <property type="entry name" value="Arfaptin homology (AH) domain/BAR domain"/>
    <property type="match status" value="1"/>
</dbReference>
<dbReference type="InterPro" id="IPR001849">
    <property type="entry name" value="PH_domain"/>
</dbReference>
<feature type="region of interest" description="Disordered" evidence="8">
    <location>
        <begin position="1"/>
        <end position="20"/>
    </location>
</feature>
<comment type="caution">
    <text evidence="11">The sequence shown here is derived from an EMBL/GenBank/DDBJ whole genome shotgun (WGS) entry which is preliminary data.</text>
</comment>
<dbReference type="PROSITE" id="PS50003">
    <property type="entry name" value="PH_DOMAIN"/>
    <property type="match status" value="1"/>
</dbReference>
<evidence type="ECO:0000256" key="4">
    <source>
        <dbReference type="ARBA" id="ARBA00022833"/>
    </source>
</evidence>
<dbReference type="Pfam" id="PF00169">
    <property type="entry name" value="PH"/>
    <property type="match status" value="1"/>
</dbReference>
<evidence type="ECO:0000256" key="3">
    <source>
        <dbReference type="ARBA" id="ARBA00022771"/>
    </source>
</evidence>
<keyword evidence="5 6" id="KW-0040">ANK repeat</keyword>
<evidence type="ECO:0000313" key="11">
    <source>
        <dbReference type="EMBL" id="CAJ0605504.1"/>
    </source>
</evidence>
<keyword evidence="12" id="KW-1185">Reference proteome</keyword>
<evidence type="ECO:0000256" key="6">
    <source>
        <dbReference type="PROSITE-ProRule" id="PRU00023"/>
    </source>
</evidence>
<dbReference type="SMART" id="SM00233">
    <property type="entry name" value="PH"/>
    <property type="match status" value="1"/>
</dbReference>
<evidence type="ECO:0000256" key="5">
    <source>
        <dbReference type="ARBA" id="ARBA00023043"/>
    </source>
</evidence>
<evidence type="ECO:0000259" key="9">
    <source>
        <dbReference type="PROSITE" id="PS50003"/>
    </source>
</evidence>
<dbReference type="Proteomes" id="UP001176961">
    <property type="component" value="Unassembled WGS sequence"/>
</dbReference>
<sequence length="806" mass="89543">MSRPEQRRRVGIISRSRQRQTQRNPALLNWLWHTGKMTAAVLAPQSPPPLFPETIDFTEAIKDSPRFRASLAQHTQYFSRLESRLNEMQRHVASMMEFSRNYVSTFYKLTVSINQLCEENFTGNLIAQDTIHTLSDACGRTVCLMKDFHEQSCTALYSQLTSFLKNDLVKVYEARSHFDSMSTSMDEALSRNASCTRARPSDAVDGRNALTAVGACFAHTTLDYVAQINIAHAQKDHVIIDALWSFIRETSSFFSRGHAIFDDWTAADNGAVSDSIAALAAKSRLVQRKMQDIHSLVPREMFQHFSGMPPDPDVMMEGYLYKRSSNAFKTWNRRWFQIKDNKLLYSHRSADSEQPTVMEENLMLCLVRPAPSSVDRVGCFELVTPTRSHLLQADSEALCNDWMRALQRTILALHESDEVENHPTSSTKSESGKMSNDTPKNSVKVGTSSVPDAATTFEQIRRVPGNERCADCGSEQPKWVSINLGVVLCIECSGVHRSLGVQTSKVRSLTMDSIDPELRDVLLSLGNSQVNAIYLAHLPDKDIVPQPAVDNSNRQVREAWIKAKYVERRFAISSCERARNSAAARMEHLRNKSSPCGAGTSVQRSSSYCALDGEASHQTETSKEQVNGLRTNRLSSCGSDSNLSKIEAAESTDWMFISEAARCGDVLGLLRALAAGADINGSRNGTTALHVATRNGQTAAVEFLLLNGAKINVLDDKLNTPLHLAAAEGNTWQVCQLLKRGADKSLKNADGVTPLEIAVEGKHADIVTLFRVHTMRDEFNEEFNNPMDDTVDSVISDITRKAAISQ</sequence>